<proteinExistence type="predicted"/>
<dbReference type="Proteomes" id="UP000315995">
    <property type="component" value="Chromosome"/>
</dbReference>
<protein>
    <submittedName>
        <fullName evidence="1">Uncharacterized protein</fullName>
    </submittedName>
</protein>
<dbReference type="AlphaFoldDB" id="A0A4Y6PT05"/>
<gene>
    <name evidence="1" type="ORF">FIV42_10535</name>
</gene>
<keyword evidence="2" id="KW-1185">Reference proteome</keyword>
<reference evidence="1 2" key="1">
    <citation type="submission" date="2019-06" db="EMBL/GenBank/DDBJ databases">
        <title>Persicimonas caeni gen. nov., sp. nov., a predatory bacterium isolated from solar saltern.</title>
        <authorList>
            <person name="Wang S."/>
        </authorList>
    </citation>
    <scope>NUCLEOTIDE SEQUENCE [LARGE SCALE GENOMIC DNA]</scope>
    <source>
        <strain evidence="1 2">YN101</strain>
    </source>
</reference>
<sequence>MPDVRHLLQFELGRVSGLGDQAPRIKTCTFDTAELPADALGAFGLQEQNSENLGPDIGTATDSRDVSWMRYEETQALADIGECSEPPCPPIWFDVDDRIAGHCLGKLQKASEDDTFTYLAPTTTESCSGVPRGRVGSFAAEDLWLLARYFPNVDRLSDTQHVLDVLVARLRTMRRGWWRR</sequence>
<organism evidence="1 2">
    <name type="scientific">Persicimonas caeni</name>
    <dbReference type="NCBI Taxonomy" id="2292766"/>
    <lineage>
        <taxon>Bacteria</taxon>
        <taxon>Deltaproteobacteria</taxon>
        <taxon>Bradymonadales</taxon>
        <taxon>Bradymonadaceae</taxon>
        <taxon>Persicimonas</taxon>
    </lineage>
</organism>
<evidence type="ECO:0000313" key="1">
    <source>
        <dbReference type="EMBL" id="QDG51157.1"/>
    </source>
</evidence>
<accession>A0A4Y6PT05</accession>
<name>A0A4Y6PT05_PERCE</name>
<dbReference type="EMBL" id="CP041186">
    <property type="protein sequence ID" value="QDG51157.1"/>
    <property type="molecule type" value="Genomic_DNA"/>
</dbReference>
<dbReference type="RefSeq" id="WP_141197642.1">
    <property type="nucleotide sequence ID" value="NZ_CP041186.1"/>
</dbReference>
<accession>A0A5B8Y595</accession>
<evidence type="ECO:0000313" key="2">
    <source>
        <dbReference type="Proteomes" id="UP000315995"/>
    </source>
</evidence>